<evidence type="ECO:0000313" key="3">
    <source>
        <dbReference type="Proteomes" id="UP000217431"/>
    </source>
</evidence>
<dbReference type="Proteomes" id="UP000217431">
    <property type="component" value="Chromosome I"/>
</dbReference>
<sequence>MMKKYVLSFLLLAVASMALAQEKVSVKVWKGGNATTIEQIDSITFPNTMQEPACVDLGLSVKWASCNLGADTPEAYGNYYAWGETSTKEYYNWDKYKYCTPLTMAMSKYNSTDKKTILEAEDDAATVLLGNNWRIPTADEMKELVEKCTWEWLEDEKNRSYGYWVTGPNGNRIFLPAAGCINDNVPYAVEFYGYYWTSEVVSFESKLAVHLFFKDKSTNGSNVSHRYYGFSIRPVKP</sequence>
<accession>A0A0S3UGX1</accession>
<evidence type="ECO:0000256" key="1">
    <source>
        <dbReference type="SAM" id="SignalP"/>
    </source>
</evidence>
<proteinExistence type="predicted"/>
<feature type="chain" id="PRO_5006619678" description="Fibrobacter succinogenes major paralogous domain-containing protein" evidence="1">
    <location>
        <begin position="21"/>
        <end position="237"/>
    </location>
</feature>
<evidence type="ECO:0000313" key="2">
    <source>
        <dbReference type="EMBL" id="BAU16606.1"/>
    </source>
</evidence>
<dbReference type="RefSeq" id="WP_096404767.1">
    <property type="nucleotide sequence ID" value="NZ_AP014597.1"/>
</dbReference>
<reference evidence="2 3" key="1">
    <citation type="journal article" date="2016" name="DNA Res.">
        <title>The complete genome sequencing of Prevotella intermedia strain OMA14 and a subsequent fine-scale, intra-species genomic comparison reveal an unusual amplification of conjugative and mobile transposons and identify a novel Prevotella-lineage-specific repeat.</title>
        <authorList>
            <person name="Naito M."/>
            <person name="Ogura Y."/>
            <person name="Itoh T."/>
            <person name="Shoji M."/>
            <person name="Okamoto M."/>
            <person name="Hayashi T."/>
            <person name="Nakayama K."/>
        </authorList>
    </citation>
    <scope>NUCLEOTIDE SEQUENCE [LARGE SCALE GENOMIC DNA]</scope>
    <source>
        <strain evidence="2 3">OMA14</strain>
    </source>
</reference>
<organism evidence="2 3">
    <name type="scientific">Prevotella intermedia</name>
    <dbReference type="NCBI Taxonomy" id="28131"/>
    <lineage>
        <taxon>Bacteria</taxon>
        <taxon>Pseudomonadati</taxon>
        <taxon>Bacteroidota</taxon>
        <taxon>Bacteroidia</taxon>
        <taxon>Bacteroidales</taxon>
        <taxon>Prevotellaceae</taxon>
        <taxon>Prevotella</taxon>
    </lineage>
</organism>
<gene>
    <name evidence="2" type="ORF">PIOMA14_I_0097</name>
</gene>
<dbReference type="AlphaFoldDB" id="A0A0S3UGX1"/>
<feature type="signal peptide" evidence="1">
    <location>
        <begin position="1"/>
        <end position="20"/>
    </location>
</feature>
<protein>
    <recommendedName>
        <fullName evidence="4">Fibrobacter succinogenes major paralogous domain-containing protein</fullName>
    </recommendedName>
</protein>
<keyword evidence="1" id="KW-0732">Signal</keyword>
<dbReference type="STRING" id="28131.BWX40_07230"/>
<dbReference type="EMBL" id="AP014597">
    <property type="protein sequence ID" value="BAU16606.1"/>
    <property type="molecule type" value="Genomic_DNA"/>
</dbReference>
<name>A0A0S3UGX1_PREIN</name>
<evidence type="ECO:0008006" key="4">
    <source>
        <dbReference type="Google" id="ProtNLM"/>
    </source>
</evidence>